<evidence type="ECO:0000256" key="1">
    <source>
        <dbReference type="ARBA" id="ARBA00022825"/>
    </source>
</evidence>
<dbReference type="GO" id="GO:0004252">
    <property type="term" value="F:serine-type endopeptidase activity"/>
    <property type="evidence" value="ECO:0007669"/>
    <property type="project" value="InterPro"/>
</dbReference>
<keyword evidence="4" id="KW-1185">Reference proteome</keyword>
<reference evidence="3 4" key="1">
    <citation type="journal article" date="2016" name="Antonie Van Leeuwenhoek">
        <title>Lysinibacillus endophyticus sp. nov., an indole-3-acetic acid producing endophytic bacterium isolated from corn root (Zea mays cv. Xinken-5).</title>
        <authorList>
            <person name="Yu J."/>
            <person name="Guan X."/>
            <person name="Liu C."/>
            <person name="Xiang W."/>
            <person name="Yu Z."/>
            <person name="Liu X."/>
            <person name="Wang G."/>
        </authorList>
    </citation>
    <scope>NUCLEOTIDE SEQUENCE [LARGE SCALE GENOMIC DNA]</scope>
    <source>
        <strain evidence="3 4">DSM 100506</strain>
    </source>
</reference>
<dbReference type="GO" id="GO:0006508">
    <property type="term" value="P:proteolysis"/>
    <property type="evidence" value="ECO:0007669"/>
    <property type="project" value="UniProtKB-KW"/>
</dbReference>
<name>A0A494Z8W5_9BACL</name>
<dbReference type="InterPro" id="IPR043504">
    <property type="entry name" value="Peptidase_S1_PA_chymotrypsin"/>
</dbReference>
<keyword evidence="1" id="KW-0720">Serine protease</keyword>
<dbReference type="SUPFAM" id="SSF50494">
    <property type="entry name" value="Trypsin-like serine proteases"/>
    <property type="match status" value="1"/>
</dbReference>
<dbReference type="InterPro" id="IPR001940">
    <property type="entry name" value="Peptidase_S1C"/>
</dbReference>
<dbReference type="PRINTS" id="PR00834">
    <property type="entry name" value="PROTEASES2C"/>
</dbReference>
<evidence type="ECO:0000313" key="4">
    <source>
        <dbReference type="Proteomes" id="UP000272238"/>
    </source>
</evidence>
<proteinExistence type="predicted"/>
<evidence type="ECO:0000256" key="2">
    <source>
        <dbReference type="SAM" id="Phobius"/>
    </source>
</evidence>
<accession>A0A494Z8W5</accession>
<keyword evidence="2" id="KW-0472">Membrane</keyword>
<keyword evidence="3" id="KW-0645">Protease</keyword>
<dbReference type="RefSeq" id="WP_121213482.1">
    <property type="nucleotide sequence ID" value="NZ_RBZN01000006.1"/>
</dbReference>
<dbReference type="AlphaFoldDB" id="A0A494Z8W5"/>
<dbReference type="PANTHER" id="PTHR43019">
    <property type="entry name" value="SERINE ENDOPROTEASE DEGS"/>
    <property type="match status" value="1"/>
</dbReference>
<evidence type="ECO:0000313" key="3">
    <source>
        <dbReference type="EMBL" id="RKQ19045.1"/>
    </source>
</evidence>
<dbReference type="EMBL" id="RBZN01000006">
    <property type="protein sequence ID" value="RKQ19045.1"/>
    <property type="molecule type" value="Genomic_DNA"/>
</dbReference>
<dbReference type="InterPro" id="IPR009003">
    <property type="entry name" value="Peptidase_S1_PA"/>
</dbReference>
<sequence>MENDHKDKQDPISEEELIELVLEAQKEALEKARQQRLSGVQPTKKKPPFVRVIAWVMALMLMVSTFAVIFEIYSIPAIEFLKTSASLSSKEEIKNYKKSVVEVKTNSGKGTGFSISEDGYIVTNEHVIDDALTITVTFPDDGLYKGEVIESYPDIDLAILKVEGTNLPYLSLADTYELIKNEAIYFIGNPLYFSGIANKGEVIDYILLNDWNEQVIMLDAPVYRGNSGSPVINNEGQVIGIIFATTKTDDYGRVGLFIPIDLLQQRLNLLK</sequence>
<keyword evidence="1" id="KW-0378">Hydrolase</keyword>
<gene>
    <name evidence="3" type="ORF">D8M03_04320</name>
</gene>
<dbReference type="OrthoDB" id="9766361at2"/>
<comment type="caution">
    <text evidence="3">The sequence shown here is derived from an EMBL/GenBank/DDBJ whole genome shotgun (WGS) entry which is preliminary data.</text>
</comment>
<dbReference type="Pfam" id="PF13365">
    <property type="entry name" value="Trypsin_2"/>
    <property type="match status" value="1"/>
</dbReference>
<dbReference type="Gene3D" id="2.40.10.10">
    <property type="entry name" value="Trypsin-like serine proteases"/>
    <property type="match status" value="2"/>
</dbReference>
<feature type="transmembrane region" description="Helical" evidence="2">
    <location>
        <begin position="52"/>
        <end position="73"/>
    </location>
</feature>
<dbReference type="PANTHER" id="PTHR43019:SF23">
    <property type="entry name" value="PROTEASE DO-LIKE 5, CHLOROPLASTIC"/>
    <property type="match status" value="1"/>
</dbReference>
<protein>
    <submittedName>
        <fullName evidence="3">Serine protease</fullName>
    </submittedName>
</protein>
<keyword evidence="2" id="KW-0812">Transmembrane</keyword>
<dbReference type="Proteomes" id="UP000272238">
    <property type="component" value="Unassembled WGS sequence"/>
</dbReference>
<keyword evidence="2" id="KW-1133">Transmembrane helix</keyword>
<organism evidence="3 4">
    <name type="scientific">Ureibacillus endophyticus</name>
    <dbReference type="NCBI Taxonomy" id="1978490"/>
    <lineage>
        <taxon>Bacteria</taxon>
        <taxon>Bacillati</taxon>
        <taxon>Bacillota</taxon>
        <taxon>Bacilli</taxon>
        <taxon>Bacillales</taxon>
        <taxon>Caryophanaceae</taxon>
        <taxon>Ureibacillus</taxon>
    </lineage>
</organism>